<dbReference type="GO" id="GO:0005886">
    <property type="term" value="C:plasma membrane"/>
    <property type="evidence" value="ECO:0007669"/>
    <property type="project" value="TreeGrafter"/>
</dbReference>
<dbReference type="InterPro" id="IPR041491">
    <property type="entry name" value="TRPM_SLOG"/>
</dbReference>
<gene>
    <name evidence="2" type="ORF">LSH36_300g03014</name>
</gene>
<sequence>MSRVKMAVPGPGISDSANSLPICKEKPWIELFFHKRECFKYIPSARDPTRCGCGRTLQAHCIPRDELSRLRSDEVWNVQDHTRELPTDAYGTIEFQGGAHPTKAQSANVSSYITPNYDIESTSQSIQYVRLSHTTSPSLILQLLQQTWDLELPKLLISIHGGIRNFELQPKLKRVFRKGLLKAAKTTGAWIISGGTNSGK</sequence>
<comment type="caution">
    <text evidence="2">The sequence shown here is derived from an EMBL/GenBank/DDBJ whole genome shotgun (WGS) entry which is preliminary data.</text>
</comment>
<dbReference type="AlphaFoldDB" id="A0AAD9JII0"/>
<keyword evidence="3" id="KW-1185">Reference proteome</keyword>
<name>A0AAD9JII0_9ANNE</name>
<evidence type="ECO:0000259" key="1">
    <source>
        <dbReference type="Pfam" id="PF18139"/>
    </source>
</evidence>
<dbReference type="InterPro" id="IPR050927">
    <property type="entry name" value="TRPM"/>
</dbReference>
<dbReference type="GO" id="GO:0030001">
    <property type="term" value="P:metal ion transport"/>
    <property type="evidence" value="ECO:0007669"/>
    <property type="project" value="TreeGrafter"/>
</dbReference>
<evidence type="ECO:0000313" key="3">
    <source>
        <dbReference type="Proteomes" id="UP001208570"/>
    </source>
</evidence>
<dbReference type="Pfam" id="PF18139">
    <property type="entry name" value="LSDAT_euk"/>
    <property type="match status" value="1"/>
</dbReference>
<evidence type="ECO:0000313" key="2">
    <source>
        <dbReference type="EMBL" id="KAK2153336.1"/>
    </source>
</evidence>
<dbReference type="Proteomes" id="UP001208570">
    <property type="component" value="Unassembled WGS sequence"/>
</dbReference>
<protein>
    <recommendedName>
        <fullName evidence="1">TRPM SLOG domain-containing protein</fullName>
    </recommendedName>
</protein>
<dbReference type="EMBL" id="JAODUP010000300">
    <property type="protein sequence ID" value="KAK2153336.1"/>
    <property type="molecule type" value="Genomic_DNA"/>
</dbReference>
<reference evidence="2" key="1">
    <citation type="journal article" date="2023" name="Mol. Biol. Evol.">
        <title>Third-Generation Sequencing Reveals the Adaptive Role of the Epigenome in Three Deep-Sea Polychaetes.</title>
        <authorList>
            <person name="Perez M."/>
            <person name="Aroh O."/>
            <person name="Sun Y."/>
            <person name="Lan Y."/>
            <person name="Juniper S.K."/>
            <person name="Young C.R."/>
            <person name="Angers B."/>
            <person name="Qian P.Y."/>
        </authorList>
    </citation>
    <scope>NUCLEOTIDE SEQUENCE</scope>
    <source>
        <strain evidence="2">P08H-3</strain>
    </source>
</reference>
<dbReference type="PANTHER" id="PTHR13800:SF1">
    <property type="entry name" value="TRANSIENT RECEPTOR POTENTIAL CATION CHANNEL TRPM"/>
    <property type="match status" value="1"/>
</dbReference>
<organism evidence="2 3">
    <name type="scientific">Paralvinella palmiformis</name>
    <dbReference type="NCBI Taxonomy" id="53620"/>
    <lineage>
        <taxon>Eukaryota</taxon>
        <taxon>Metazoa</taxon>
        <taxon>Spiralia</taxon>
        <taxon>Lophotrochozoa</taxon>
        <taxon>Annelida</taxon>
        <taxon>Polychaeta</taxon>
        <taxon>Sedentaria</taxon>
        <taxon>Canalipalpata</taxon>
        <taxon>Terebellida</taxon>
        <taxon>Terebelliformia</taxon>
        <taxon>Alvinellidae</taxon>
        <taxon>Paralvinella</taxon>
    </lineage>
</organism>
<dbReference type="GO" id="GO:0005261">
    <property type="term" value="F:monoatomic cation channel activity"/>
    <property type="evidence" value="ECO:0007669"/>
    <property type="project" value="TreeGrafter"/>
</dbReference>
<proteinExistence type="predicted"/>
<dbReference type="PANTHER" id="PTHR13800">
    <property type="entry name" value="TRANSIENT RECEPTOR POTENTIAL CATION CHANNEL, SUBFAMILY M, MEMBER 6"/>
    <property type="match status" value="1"/>
</dbReference>
<accession>A0AAD9JII0</accession>
<feature type="domain" description="TRPM SLOG" evidence="1">
    <location>
        <begin position="127"/>
        <end position="199"/>
    </location>
</feature>